<dbReference type="Proteomes" id="UP000824159">
    <property type="component" value="Unassembled WGS sequence"/>
</dbReference>
<dbReference type="AlphaFoldDB" id="A0A9D1HDR5"/>
<dbReference type="GO" id="GO:0005886">
    <property type="term" value="C:plasma membrane"/>
    <property type="evidence" value="ECO:0007669"/>
    <property type="project" value="TreeGrafter"/>
</dbReference>
<keyword evidence="4 6" id="KW-1133">Transmembrane helix</keyword>
<evidence type="ECO:0000313" key="7">
    <source>
        <dbReference type="EMBL" id="HIU00167.1"/>
    </source>
</evidence>
<comment type="caution">
    <text evidence="7">The sequence shown here is derived from an EMBL/GenBank/DDBJ whole genome shotgun (WGS) entry which is preliminary data.</text>
</comment>
<comment type="subcellular location">
    <subcellularLocation>
        <location evidence="1">Membrane</location>
        <topology evidence="1">Multi-pass membrane protein</topology>
    </subcellularLocation>
</comment>
<reference evidence="7" key="2">
    <citation type="journal article" date="2021" name="PeerJ">
        <title>Extensive microbial diversity within the chicken gut microbiome revealed by metagenomics and culture.</title>
        <authorList>
            <person name="Gilroy R."/>
            <person name="Ravi A."/>
            <person name="Getino M."/>
            <person name="Pursley I."/>
            <person name="Horton D.L."/>
            <person name="Alikhan N.F."/>
            <person name="Baker D."/>
            <person name="Gharbi K."/>
            <person name="Hall N."/>
            <person name="Watson M."/>
            <person name="Adriaenssens E.M."/>
            <person name="Foster-Nyarko E."/>
            <person name="Jarju S."/>
            <person name="Secka A."/>
            <person name="Antonio M."/>
            <person name="Oren A."/>
            <person name="Chaudhuri R.R."/>
            <person name="La Ragione R."/>
            <person name="Hildebrand F."/>
            <person name="Pallen M.J."/>
        </authorList>
    </citation>
    <scope>NUCLEOTIDE SEQUENCE</scope>
    <source>
        <strain evidence="7">CHK176-22527</strain>
    </source>
</reference>
<keyword evidence="5 6" id="KW-0472">Membrane</keyword>
<dbReference type="PANTHER" id="PTHR30028:SF0">
    <property type="entry name" value="PROTEIN ALUMINUM SENSITIVE 3"/>
    <property type="match status" value="1"/>
</dbReference>
<feature type="transmembrane region" description="Helical" evidence="6">
    <location>
        <begin position="199"/>
        <end position="220"/>
    </location>
</feature>
<feature type="transmembrane region" description="Helical" evidence="6">
    <location>
        <begin position="41"/>
        <end position="59"/>
    </location>
</feature>
<evidence type="ECO:0000256" key="6">
    <source>
        <dbReference type="SAM" id="Phobius"/>
    </source>
</evidence>
<accession>A0A9D1HDR5</accession>
<feature type="transmembrane region" description="Helical" evidence="6">
    <location>
        <begin position="129"/>
        <end position="150"/>
    </location>
</feature>
<feature type="transmembrane region" description="Helical" evidence="6">
    <location>
        <begin position="12"/>
        <end position="29"/>
    </location>
</feature>
<organism evidence="7 8">
    <name type="scientific">Candidatus Allocopromorpha excrementavium</name>
    <dbReference type="NCBI Taxonomy" id="2840741"/>
    <lineage>
        <taxon>Bacteria</taxon>
        <taxon>Bacillati</taxon>
        <taxon>Bacillota</taxon>
        <taxon>Clostridia</taxon>
        <taxon>Eubacteriales</taxon>
        <taxon>Eubacteriaceae</taxon>
        <taxon>Eubacteriaceae incertae sedis</taxon>
        <taxon>Candidatus Allocopromorpha</taxon>
    </lineage>
</organism>
<gene>
    <name evidence="7" type="primary">fetB</name>
    <name evidence="7" type="ORF">IAD12_07935</name>
</gene>
<proteinExistence type="inferred from homology"/>
<name>A0A9D1HDR5_9FIRM</name>
<keyword evidence="3 6" id="KW-0812">Transmembrane</keyword>
<evidence type="ECO:0000256" key="5">
    <source>
        <dbReference type="ARBA" id="ARBA00023136"/>
    </source>
</evidence>
<dbReference type="PANTHER" id="PTHR30028">
    <property type="entry name" value="UPF0014 INNER MEMBRANE PROTEIN YBBM-RELATED"/>
    <property type="match status" value="1"/>
</dbReference>
<dbReference type="InterPro" id="IPR005226">
    <property type="entry name" value="UPF0014_fam"/>
</dbReference>
<evidence type="ECO:0000256" key="4">
    <source>
        <dbReference type="ARBA" id="ARBA00022989"/>
    </source>
</evidence>
<dbReference type="Pfam" id="PF03649">
    <property type="entry name" value="UPF0014"/>
    <property type="match status" value="1"/>
</dbReference>
<dbReference type="EMBL" id="DVLX01000095">
    <property type="protein sequence ID" value="HIU00167.1"/>
    <property type="molecule type" value="Genomic_DNA"/>
</dbReference>
<comment type="similarity">
    <text evidence="2">Belongs to the UPF0014 family.</text>
</comment>
<sequence length="264" mass="29317">MNNSVVDLSIQNLMLAYIFILFLILIFQWRGIKRQKQIVIASLRMTLQLAVMGYILMYVFDHPSWWLSILVVACMMAVAVFNAIKRVKGIISKELKGILCISMVAGFALTALIFVGAVLCTDPWFDPQYFIPISSMFIGNCMTGMALAANSMISSFRDKRGLIENALMLGASCRRAAHEIVNDAFDSAILPTMNSMMTMGLVTLPGMMTGQLMSGVFPLTAIKYQIAIMLGILGCTSFSVVLFVLLGYRTFFTETEALKEIEHK</sequence>
<evidence type="ECO:0000256" key="2">
    <source>
        <dbReference type="ARBA" id="ARBA00005268"/>
    </source>
</evidence>
<feature type="transmembrane region" description="Helical" evidence="6">
    <location>
        <begin position="65"/>
        <end position="84"/>
    </location>
</feature>
<evidence type="ECO:0000256" key="3">
    <source>
        <dbReference type="ARBA" id="ARBA00022692"/>
    </source>
</evidence>
<evidence type="ECO:0000313" key="8">
    <source>
        <dbReference type="Proteomes" id="UP000824159"/>
    </source>
</evidence>
<protein>
    <submittedName>
        <fullName evidence="7">Iron export ABC transporter permease subunit FetB</fullName>
    </submittedName>
</protein>
<feature type="transmembrane region" description="Helical" evidence="6">
    <location>
        <begin position="96"/>
        <end position="117"/>
    </location>
</feature>
<feature type="transmembrane region" description="Helical" evidence="6">
    <location>
        <begin position="226"/>
        <end position="248"/>
    </location>
</feature>
<reference evidence="7" key="1">
    <citation type="submission" date="2020-10" db="EMBL/GenBank/DDBJ databases">
        <authorList>
            <person name="Gilroy R."/>
        </authorList>
    </citation>
    <scope>NUCLEOTIDE SEQUENCE</scope>
    <source>
        <strain evidence="7">CHK176-22527</strain>
    </source>
</reference>
<evidence type="ECO:0000256" key="1">
    <source>
        <dbReference type="ARBA" id="ARBA00004141"/>
    </source>
</evidence>